<evidence type="ECO:0000256" key="4">
    <source>
        <dbReference type="ARBA" id="ARBA00023159"/>
    </source>
</evidence>
<dbReference type="Gene3D" id="6.10.250.2430">
    <property type="match status" value="1"/>
</dbReference>
<feature type="compositionally biased region" description="Low complexity" evidence="9">
    <location>
        <begin position="229"/>
        <end position="246"/>
    </location>
</feature>
<proteinExistence type="inferred from homology"/>
<dbReference type="EMBL" id="QPKB01000001">
    <property type="protein sequence ID" value="RWR72672.1"/>
    <property type="molecule type" value="Genomic_DNA"/>
</dbReference>
<evidence type="ECO:0000313" key="10">
    <source>
        <dbReference type="EMBL" id="RWR72672.1"/>
    </source>
</evidence>
<feature type="region of interest" description="Disordered" evidence="9">
    <location>
        <begin position="296"/>
        <end position="315"/>
    </location>
</feature>
<keyword evidence="5 8" id="KW-0804">Transcription</keyword>
<dbReference type="Pfam" id="PF02045">
    <property type="entry name" value="CBFB_NFYA"/>
    <property type="match status" value="1"/>
</dbReference>
<organism evidence="10 11">
    <name type="scientific">Cinnamomum micranthum f. kanehirae</name>
    <dbReference type="NCBI Taxonomy" id="337451"/>
    <lineage>
        <taxon>Eukaryota</taxon>
        <taxon>Viridiplantae</taxon>
        <taxon>Streptophyta</taxon>
        <taxon>Embryophyta</taxon>
        <taxon>Tracheophyta</taxon>
        <taxon>Spermatophyta</taxon>
        <taxon>Magnoliopsida</taxon>
        <taxon>Magnoliidae</taxon>
        <taxon>Laurales</taxon>
        <taxon>Lauraceae</taxon>
        <taxon>Cinnamomum</taxon>
    </lineage>
</organism>
<dbReference type="SMART" id="SM00521">
    <property type="entry name" value="CBF"/>
    <property type="match status" value="1"/>
</dbReference>
<dbReference type="GO" id="GO:0003700">
    <property type="term" value="F:DNA-binding transcription factor activity"/>
    <property type="evidence" value="ECO:0007669"/>
    <property type="project" value="UniProtKB-UniRule"/>
</dbReference>
<feature type="region of interest" description="Disordered" evidence="9">
    <location>
        <begin position="207"/>
        <end position="252"/>
    </location>
</feature>
<dbReference type="PANTHER" id="PTHR12632">
    <property type="entry name" value="TRANSCRIPTION FACTOR NF-Y ALPHA-RELATED"/>
    <property type="match status" value="1"/>
</dbReference>
<evidence type="ECO:0000313" key="11">
    <source>
        <dbReference type="Proteomes" id="UP000283530"/>
    </source>
</evidence>
<dbReference type="Proteomes" id="UP000283530">
    <property type="component" value="Unassembled WGS sequence"/>
</dbReference>
<protein>
    <recommendedName>
        <fullName evidence="8">Nuclear transcription factor Y subunit</fullName>
    </recommendedName>
</protein>
<sequence length="328" mass="36017">MNSKRGNTSLVSEGQGDQPATICSQPWWRGSTLEMTEGGVGTKAGQSQRPDDGRDEGADVSKEVQNLKAQSDGRFGHEHQQSQHATSNVPPVMAEYGVPHTQLELGHSIACASYPFPDHYYGRVMTAYGPQALVHPHVIGVQHTRMPLPLEMAEEPVYVNAKQYHGILRRRQSRAKAELEKKLIKVRKPYLHESRHQHAMRRARGNGGRFLNTKKLDNNATQRNTEDIGSSASAPLQSASSSGSDGIHSDRMLCSSNTTQEVKGPTMQDMREQHTYASGSGCYQQHSGFPMSAFHPLSGERGEEGNCLGQQRSGMLVGQAPHRAVTIQ</sequence>
<keyword evidence="3 8" id="KW-0238">DNA-binding</keyword>
<evidence type="ECO:0000256" key="3">
    <source>
        <dbReference type="ARBA" id="ARBA00023125"/>
    </source>
</evidence>
<comment type="similarity">
    <text evidence="8">Belongs to the NFYA/HAP2 subunit family.</text>
</comment>
<dbReference type="AlphaFoldDB" id="A0A443N2D6"/>
<dbReference type="PRINTS" id="PR00616">
    <property type="entry name" value="CCAATSUBUNTB"/>
</dbReference>
<dbReference type="OrthoDB" id="1097733at2759"/>
<comment type="function">
    <text evidence="8">Component of the sequence-specific heterotrimeric transcription factor (NF-Y) which specifically recognizes a 5'-CCAAT-3' box motif found in the promoters of its target genes.</text>
</comment>
<dbReference type="GO" id="GO:0016602">
    <property type="term" value="C:CCAAT-binding factor complex"/>
    <property type="evidence" value="ECO:0007669"/>
    <property type="project" value="InterPro"/>
</dbReference>
<evidence type="ECO:0000256" key="6">
    <source>
        <dbReference type="ARBA" id="ARBA00023242"/>
    </source>
</evidence>
<evidence type="ECO:0000256" key="7">
    <source>
        <dbReference type="ARBA" id="ARBA00025911"/>
    </source>
</evidence>
<reference evidence="10 11" key="1">
    <citation type="journal article" date="2019" name="Nat. Plants">
        <title>Stout camphor tree genome fills gaps in understanding of flowering plant genome evolution.</title>
        <authorList>
            <person name="Chaw S.M."/>
            <person name="Liu Y.C."/>
            <person name="Wu Y.W."/>
            <person name="Wang H.Y."/>
            <person name="Lin C.I."/>
            <person name="Wu C.S."/>
            <person name="Ke H.M."/>
            <person name="Chang L.Y."/>
            <person name="Hsu C.Y."/>
            <person name="Yang H.T."/>
            <person name="Sudianto E."/>
            <person name="Hsu M.H."/>
            <person name="Wu K.P."/>
            <person name="Wang L.N."/>
            <person name="Leebens-Mack J.H."/>
            <person name="Tsai I.J."/>
        </authorList>
    </citation>
    <scope>NUCLEOTIDE SEQUENCE [LARGE SCALE GENOMIC DNA]</scope>
    <source>
        <strain evidence="11">cv. Chaw 1501</strain>
        <tissue evidence="10">Young leaves</tissue>
    </source>
</reference>
<dbReference type="InterPro" id="IPR001289">
    <property type="entry name" value="NFYA"/>
</dbReference>
<comment type="subcellular location">
    <subcellularLocation>
        <location evidence="1 8">Nucleus</location>
    </subcellularLocation>
</comment>
<keyword evidence="11" id="KW-1185">Reference proteome</keyword>
<evidence type="ECO:0000256" key="2">
    <source>
        <dbReference type="ARBA" id="ARBA00023015"/>
    </source>
</evidence>
<keyword evidence="2 8" id="KW-0805">Transcription regulation</keyword>
<feature type="compositionally biased region" description="Polar residues" evidence="9">
    <location>
        <begin position="1"/>
        <end position="12"/>
    </location>
</feature>
<comment type="caution">
    <text evidence="10">The sequence shown here is derived from an EMBL/GenBank/DDBJ whole genome shotgun (WGS) entry which is preliminary data.</text>
</comment>
<dbReference type="PROSITE" id="PS00686">
    <property type="entry name" value="NFYA_HAP2_1"/>
    <property type="match status" value="1"/>
</dbReference>
<feature type="region of interest" description="Disordered" evidence="9">
    <location>
        <begin position="1"/>
        <end position="60"/>
    </location>
</feature>
<comment type="subunit">
    <text evidence="7">Heterotrimeric transcription factor composed of three components, NF-YA, NF-YB and NF-YC. NF-YB and NF-YC must interact and dimerize for NF-YA association and DNA binding.</text>
</comment>
<dbReference type="STRING" id="337451.A0A443N2D6"/>
<name>A0A443N2D6_9MAGN</name>
<dbReference type="InterPro" id="IPR018362">
    <property type="entry name" value="CCAAT-binding_factor_CS"/>
</dbReference>
<accession>A0A443N2D6</accession>
<evidence type="ECO:0000256" key="1">
    <source>
        <dbReference type="ARBA" id="ARBA00004123"/>
    </source>
</evidence>
<keyword evidence="6 8" id="KW-0539">Nucleus</keyword>
<evidence type="ECO:0000256" key="5">
    <source>
        <dbReference type="ARBA" id="ARBA00023163"/>
    </source>
</evidence>
<gene>
    <name evidence="10" type="ORF">CKAN_00090900</name>
</gene>
<keyword evidence="4" id="KW-0010">Activator</keyword>
<dbReference type="PROSITE" id="PS51152">
    <property type="entry name" value="NFYA_HAP2_2"/>
    <property type="match status" value="1"/>
</dbReference>
<evidence type="ECO:0000256" key="9">
    <source>
        <dbReference type="SAM" id="MobiDB-lite"/>
    </source>
</evidence>
<evidence type="ECO:0000256" key="8">
    <source>
        <dbReference type="RuleBase" id="RU367155"/>
    </source>
</evidence>
<feature type="compositionally biased region" description="Basic and acidic residues" evidence="9">
    <location>
        <begin position="49"/>
        <end position="60"/>
    </location>
</feature>
<dbReference type="GO" id="GO:0003677">
    <property type="term" value="F:DNA binding"/>
    <property type="evidence" value="ECO:0007669"/>
    <property type="project" value="UniProtKB-KW"/>
</dbReference>